<reference evidence="10" key="1">
    <citation type="submission" date="2014-03" db="EMBL/GenBank/DDBJ databases">
        <authorList>
            <person name="Aksoy S."/>
            <person name="Warren W."/>
            <person name="Wilson R.K."/>
        </authorList>
    </citation>
    <scope>NUCLEOTIDE SEQUENCE [LARGE SCALE GENOMIC DNA]</scope>
    <source>
        <strain evidence="10">IAEA</strain>
    </source>
</reference>
<dbReference type="VEuPathDB" id="VectorBase:GBRI023414"/>
<dbReference type="PANTHER" id="PTHR13220:SF11">
    <property type="entry name" value="TIMELESS-INTERACTING PROTEIN"/>
    <property type="match status" value="1"/>
</dbReference>
<accession>A0A1A9WKZ2</accession>
<evidence type="ECO:0000256" key="1">
    <source>
        <dbReference type="ARBA" id="ARBA00004123"/>
    </source>
</evidence>
<dbReference type="EnsemblMetazoa" id="GBRI023414-RA">
    <property type="protein sequence ID" value="GBRI023414-PA"/>
    <property type="gene ID" value="GBRI023414"/>
</dbReference>
<evidence type="ECO:0000256" key="6">
    <source>
        <dbReference type="RuleBase" id="RU366049"/>
    </source>
</evidence>
<dbReference type="GO" id="GO:0000076">
    <property type="term" value="P:DNA replication checkpoint signaling"/>
    <property type="evidence" value="ECO:0007669"/>
    <property type="project" value="UniProtKB-UniRule"/>
</dbReference>
<dbReference type="AlphaFoldDB" id="A0A1A9WKZ2"/>
<keyword evidence="5 6" id="KW-0131">Cell cycle</keyword>
<proteinExistence type="inferred from homology"/>
<dbReference type="GO" id="GO:0031297">
    <property type="term" value="P:replication fork processing"/>
    <property type="evidence" value="ECO:0007669"/>
    <property type="project" value="UniProtKB-UniRule"/>
</dbReference>
<dbReference type="InterPro" id="IPR040038">
    <property type="entry name" value="TIPIN/Csm3/Swi3"/>
</dbReference>
<dbReference type="GO" id="GO:0031298">
    <property type="term" value="C:replication fork protection complex"/>
    <property type="evidence" value="ECO:0007669"/>
    <property type="project" value="TreeGrafter"/>
</dbReference>
<dbReference type="InterPro" id="IPR012923">
    <property type="entry name" value="Csm3"/>
</dbReference>
<dbReference type="Pfam" id="PF07962">
    <property type="entry name" value="Swi3"/>
    <property type="match status" value="1"/>
</dbReference>
<feature type="compositionally biased region" description="Acidic residues" evidence="7">
    <location>
        <begin position="1"/>
        <end position="16"/>
    </location>
</feature>
<comment type="subcellular location">
    <subcellularLocation>
        <location evidence="1 6">Nucleus</location>
    </subcellularLocation>
</comment>
<protein>
    <recommendedName>
        <fullName evidence="6">TIMELESS-interacting protein</fullName>
    </recommendedName>
</protein>
<feature type="region of interest" description="Disordered" evidence="7">
    <location>
        <begin position="1"/>
        <end position="43"/>
    </location>
</feature>
<evidence type="ECO:0000256" key="7">
    <source>
        <dbReference type="SAM" id="MobiDB-lite"/>
    </source>
</evidence>
<evidence type="ECO:0000256" key="2">
    <source>
        <dbReference type="ARBA" id="ARBA00006075"/>
    </source>
</evidence>
<keyword evidence="3 6" id="KW-0227">DNA damage</keyword>
<sequence>MSSLFGDEDDIGDLLNDDLHSNDNLPEDNEDDTQLFGNKDNDELIEDENNAAASGTKVETKKRLVRNPRLRLTVQTLSGLRGIQTIEDYFRNIEYKGKGYEKLDLDEIMQRLQHWAHRMYPTYKFDDVLSKIEQLGKKKPLQVHMSRYRLGMLESMKQMEESEKDGSEDEKEMEEVGEQLEVYDEFDALLDEQIAISKIAPRTPKANCSQYAHVESLNSSVFATPSFSKDHVLVSTPRTNTDHFNNTDNPLPQTRTSTEEITRELTSEQMARIAENRRLAQERLAKRLEQLARQPVES</sequence>
<reference evidence="9" key="2">
    <citation type="submission" date="2020-05" db="UniProtKB">
        <authorList>
            <consortium name="EnsemblMetazoa"/>
        </authorList>
    </citation>
    <scope>IDENTIFICATION</scope>
    <source>
        <strain evidence="9">IAEA</strain>
    </source>
</reference>
<organism evidence="9 10">
    <name type="scientific">Glossina brevipalpis</name>
    <dbReference type="NCBI Taxonomy" id="37001"/>
    <lineage>
        <taxon>Eukaryota</taxon>
        <taxon>Metazoa</taxon>
        <taxon>Ecdysozoa</taxon>
        <taxon>Arthropoda</taxon>
        <taxon>Hexapoda</taxon>
        <taxon>Insecta</taxon>
        <taxon>Pterygota</taxon>
        <taxon>Neoptera</taxon>
        <taxon>Endopterygota</taxon>
        <taxon>Diptera</taxon>
        <taxon>Brachycera</taxon>
        <taxon>Muscomorpha</taxon>
        <taxon>Hippoboscoidea</taxon>
        <taxon>Glossinidae</taxon>
        <taxon>Glossina</taxon>
    </lineage>
</organism>
<keyword evidence="10" id="KW-1185">Reference proteome</keyword>
<name>A0A1A9WKZ2_9MUSC</name>
<dbReference type="GO" id="GO:0003677">
    <property type="term" value="F:DNA binding"/>
    <property type="evidence" value="ECO:0007669"/>
    <property type="project" value="TreeGrafter"/>
</dbReference>
<keyword evidence="4 6" id="KW-0539">Nucleus</keyword>
<evidence type="ECO:0000256" key="5">
    <source>
        <dbReference type="ARBA" id="ARBA00023306"/>
    </source>
</evidence>
<feature type="domain" description="Chromosome segregation in meiosis protein 3" evidence="8">
    <location>
        <begin position="72"/>
        <end position="151"/>
    </location>
</feature>
<dbReference type="Proteomes" id="UP000091820">
    <property type="component" value="Unassembled WGS sequence"/>
</dbReference>
<dbReference type="GO" id="GO:0043111">
    <property type="term" value="P:replication fork arrest"/>
    <property type="evidence" value="ECO:0007669"/>
    <property type="project" value="TreeGrafter"/>
</dbReference>
<dbReference type="GO" id="GO:0006974">
    <property type="term" value="P:DNA damage response"/>
    <property type="evidence" value="ECO:0007669"/>
    <property type="project" value="UniProtKB-KW"/>
</dbReference>
<dbReference type="STRING" id="37001.A0A1A9WKZ2"/>
<evidence type="ECO:0000313" key="9">
    <source>
        <dbReference type="EnsemblMetazoa" id="GBRI023414-PA"/>
    </source>
</evidence>
<comment type="similarity">
    <text evidence="2 6">Belongs to the CSM3 family.</text>
</comment>
<comment type="function">
    <text evidence="6">Plays an important role in the control of DNA replication and the maintenance of replication fork stability.</text>
</comment>
<evidence type="ECO:0000256" key="4">
    <source>
        <dbReference type="ARBA" id="ARBA00023242"/>
    </source>
</evidence>
<evidence type="ECO:0000313" key="10">
    <source>
        <dbReference type="Proteomes" id="UP000091820"/>
    </source>
</evidence>
<dbReference type="PANTHER" id="PTHR13220">
    <property type="entry name" value="TIMELESS INTERACTING-RELATED"/>
    <property type="match status" value="1"/>
</dbReference>
<evidence type="ECO:0000256" key="3">
    <source>
        <dbReference type="ARBA" id="ARBA00022763"/>
    </source>
</evidence>
<evidence type="ECO:0000259" key="8">
    <source>
        <dbReference type="Pfam" id="PF07962"/>
    </source>
</evidence>